<dbReference type="RefSeq" id="WP_133753215.1">
    <property type="nucleotide sequence ID" value="NZ_SOAW01000001.1"/>
</dbReference>
<organism evidence="2 3">
    <name type="scientific">Naumannella halotolerans</name>
    <dbReference type="NCBI Taxonomy" id="993414"/>
    <lineage>
        <taxon>Bacteria</taxon>
        <taxon>Bacillati</taxon>
        <taxon>Actinomycetota</taxon>
        <taxon>Actinomycetes</taxon>
        <taxon>Propionibacteriales</taxon>
        <taxon>Propionibacteriaceae</taxon>
        <taxon>Naumannella</taxon>
    </lineage>
</organism>
<protein>
    <submittedName>
        <fullName evidence="2">Pimeloyl-ACP methyl ester carboxylesterase</fullName>
    </submittedName>
</protein>
<dbReference type="Proteomes" id="UP000295371">
    <property type="component" value="Unassembled WGS sequence"/>
</dbReference>
<keyword evidence="3" id="KW-1185">Reference proteome</keyword>
<dbReference type="Pfam" id="PF12697">
    <property type="entry name" value="Abhydrolase_6"/>
    <property type="match status" value="1"/>
</dbReference>
<evidence type="ECO:0000259" key="1">
    <source>
        <dbReference type="Pfam" id="PF12697"/>
    </source>
</evidence>
<comment type="caution">
    <text evidence="2">The sequence shown here is derived from an EMBL/GenBank/DDBJ whole genome shotgun (WGS) entry which is preliminary data.</text>
</comment>
<dbReference type="Gene3D" id="3.40.50.1820">
    <property type="entry name" value="alpha/beta hydrolase"/>
    <property type="match status" value="1"/>
</dbReference>
<dbReference type="GO" id="GO:0003824">
    <property type="term" value="F:catalytic activity"/>
    <property type="evidence" value="ECO:0007669"/>
    <property type="project" value="UniProtKB-ARBA"/>
</dbReference>
<dbReference type="EMBL" id="SOAW01000001">
    <property type="protein sequence ID" value="TDT32594.1"/>
    <property type="molecule type" value="Genomic_DNA"/>
</dbReference>
<dbReference type="PANTHER" id="PTHR43798:SF6">
    <property type="entry name" value="HYDROLASE, PUTATIVE (AFU_ORTHOLOGUE AFUA_4G13070)-RELATED"/>
    <property type="match status" value="1"/>
</dbReference>
<proteinExistence type="predicted"/>
<accession>A0A4R7J5U5</accession>
<dbReference type="InterPro" id="IPR029058">
    <property type="entry name" value="AB_hydrolase_fold"/>
</dbReference>
<name>A0A4R7J5U5_9ACTN</name>
<dbReference type="InterPro" id="IPR050266">
    <property type="entry name" value="AB_hydrolase_sf"/>
</dbReference>
<dbReference type="PANTHER" id="PTHR43798">
    <property type="entry name" value="MONOACYLGLYCEROL LIPASE"/>
    <property type="match status" value="1"/>
</dbReference>
<sequence>MIAAVHGEGIPLFLVHGFGVDHRILLPLERSVGSERWQRIYIDLPWAERATDTGERTPRQLADTVLDEVVRTVGDGPFAILGNSFGALLARHVSHALPEQCLGVATLAGVLQPDHARRTLPAREVVVHDPEVLDRAGQWRGAFEEMTVLQTPTMLRDFEEYVLPGLRGCDQHVLDRLSASYTDAYSPETEAASAFPAPALHLFGRQDQVVGYEDGLAFQHHYPHGTFVVLDGAGHNLHLEQPEVVGALVRDWLHRAENF</sequence>
<evidence type="ECO:0000313" key="2">
    <source>
        <dbReference type="EMBL" id="TDT32594.1"/>
    </source>
</evidence>
<evidence type="ECO:0000313" key="3">
    <source>
        <dbReference type="Proteomes" id="UP000295371"/>
    </source>
</evidence>
<dbReference type="AlphaFoldDB" id="A0A4R7J5U5"/>
<dbReference type="SUPFAM" id="SSF53474">
    <property type="entry name" value="alpha/beta-Hydrolases"/>
    <property type="match status" value="1"/>
</dbReference>
<feature type="domain" description="AB hydrolase-1" evidence="1">
    <location>
        <begin position="12"/>
        <end position="245"/>
    </location>
</feature>
<reference evidence="2 3" key="1">
    <citation type="submission" date="2019-03" db="EMBL/GenBank/DDBJ databases">
        <title>Genomic Encyclopedia of Archaeal and Bacterial Type Strains, Phase II (KMG-II): from individual species to whole genera.</title>
        <authorList>
            <person name="Goeker M."/>
        </authorList>
    </citation>
    <scope>NUCLEOTIDE SEQUENCE [LARGE SCALE GENOMIC DNA]</scope>
    <source>
        <strain evidence="2 3">DSM 24323</strain>
    </source>
</reference>
<gene>
    <name evidence="2" type="ORF">CLV29_0174</name>
</gene>
<dbReference type="OrthoDB" id="27092at2"/>
<dbReference type="InterPro" id="IPR000073">
    <property type="entry name" value="AB_hydrolase_1"/>
</dbReference>